<comment type="caution">
    <text evidence="2">The sequence shown here is derived from an EMBL/GenBank/DDBJ whole genome shotgun (WGS) entry which is preliminary data.</text>
</comment>
<feature type="transmembrane region" description="Helical" evidence="1">
    <location>
        <begin position="6"/>
        <end position="26"/>
    </location>
</feature>
<keyword evidence="1" id="KW-0472">Membrane</keyword>
<dbReference type="InterPro" id="IPR013879">
    <property type="entry name" value="DUF1761"/>
</dbReference>
<protein>
    <submittedName>
        <fullName evidence="2">DUF1761 domain-containing protein</fullName>
    </submittedName>
</protein>
<dbReference type="Pfam" id="PF08570">
    <property type="entry name" value="DUF1761"/>
    <property type="match status" value="1"/>
</dbReference>
<feature type="transmembrane region" description="Helical" evidence="1">
    <location>
        <begin position="81"/>
        <end position="103"/>
    </location>
</feature>
<proteinExistence type="predicted"/>
<reference evidence="2 3" key="1">
    <citation type="submission" date="2018-10" db="EMBL/GenBank/DDBJ databases">
        <authorList>
            <person name="Li J."/>
        </authorList>
    </citation>
    <scope>NUCLEOTIDE SEQUENCE [LARGE SCALE GENOMIC DNA]</scope>
    <source>
        <strain evidence="2 3">ZD1-4</strain>
    </source>
</reference>
<dbReference type="AlphaFoldDB" id="A0A3L7J6M7"/>
<evidence type="ECO:0000313" key="2">
    <source>
        <dbReference type="EMBL" id="RLQ84162.1"/>
    </source>
</evidence>
<name>A0A3L7J6M7_9MICO</name>
<gene>
    <name evidence="2" type="ORF">D9V28_08015</name>
</gene>
<feature type="transmembrane region" description="Helical" evidence="1">
    <location>
        <begin position="115"/>
        <end position="137"/>
    </location>
</feature>
<dbReference type="OrthoDB" id="3692045at2"/>
<keyword evidence="1" id="KW-0812">Transmembrane</keyword>
<dbReference type="Proteomes" id="UP000282460">
    <property type="component" value="Unassembled WGS sequence"/>
</dbReference>
<keyword evidence="1" id="KW-1133">Transmembrane helix</keyword>
<dbReference type="RefSeq" id="WP_121659208.1">
    <property type="nucleotide sequence ID" value="NZ_BMEK01000002.1"/>
</dbReference>
<evidence type="ECO:0000313" key="3">
    <source>
        <dbReference type="Proteomes" id="UP000282460"/>
    </source>
</evidence>
<organism evidence="2 3">
    <name type="scientific">Mycetocola zhadangensis</name>
    <dbReference type="NCBI Taxonomy" id="1164595"/>
    <lineage>
        <taxon>Bacteria</taxon>
        <taxon>Bacillati</taxon>
        <taxon>Actinomycetota</taxon>
        <taxon>Actinomycetes</taxon>
        <taxon>Micrococcales</taxon>
        <taxon>Microbacteriaceae</taxon>
        <taxon>Mycetocola</taxon>
    </lineage>
</organism>
<sequence length="143" mass="15642">MIPDINYWAVLLATLSSMVVGSIWYTPKVFGNYWMKAANVTPSGNSRDAVRPILLTLVVSFVTAWVLAGTTYLSWNFYSGSFFVNALLTGIILWAGFTAARFITHDAFDGRAPGLTVLNVAHEFVTIVIMALIIGVWPPNLVG</sequence>
<dbReference type="EMBL" id="RCWJ01000002">
    <property type="protein sequence ID" value="RLQ84162.1"/>
    <property type="molecule type" value="Genomic_DNA"/>
</dbReference>
<feature type="transmembrane region" description="Helical" evidence="1">
    <location>
        <begin position="53"/>
        <end position="75"/>
    </location>
</feature>
<keyword evidence="3" id="KW-1185">Reference proteome</keyword>
<accession>A0A3L7J6M7</accession>
<evidence type="ECO:0000256" key="1">
    <source>
        <dbReference type="SAM" id="Phobius"/>
    </source>
</evidence>